<gene>
    <name evidence="1" type="ORF">PAPYR_9540</name>
</gene>
<name>A0ABQ8UDT3_9EUKA</name>
<organism evidence="1 2">
    <name type="scientific">Paratrimastix pyriformis</name>
    <dbReference type="NCBI Taxonomy" id="342808"/>
    <lineage>
        <taxon>Eukaryota</taxon>
        <taxon>Metamonada</taxon>
        <taxon>Preaxostyla</taxon>
        <taxon>Paratrimastigidae</taxon>
        <taxon>Paratrimastix</taxon>
    </lineage>
</organism>
<dbReference type="EMBL" id="JAPMOS010000105">
    <property type="protein sequence ID" value="KAJ4455509.1"/>
    <property type="molecule type" value="Genomic_DNA"/>
</dbReference>
<evidence type="ECO:0000313" key="2">
    <source>
        <dbReference type="Proteomes" id="UP001141327"/>
    </source>
</evidence>
<keyword evidence="2" id="KW-1185">Reference proteome</keyword>
<protein>
    <submittedName>
        <fullName evidence="1">Uncharacterized protein</fullName>
    </submittedName>
</protein>
<sequence>MTCPAALTEAGECPQRARRSSNKCLPLVSIETWKCTQSERISEGYEFQDCKRDSIDLGGDKRGARERIKAGVAR</sequence>
<proteinExistence type="predicted"/>
<evidence type="ECO:0000313" key="1">
    <source>
        <dbReference type="EMBL" id="KAJ4455509.1"/>
    </source>
</evidence>
<accession>A0ABQ8UDT3</accession>
<dbReference type="Proteomes" id="UP001141327">
    <property type="component" value="Unassembled WGS sequence"/>
</dbReference>
<reference evidence="1" key="1">
    <citation type="journal article" date="2022" name="bioRxiv">
        <title>Genomics of Preaxostyla Flagellates Illuminates Evolutionary Transitions and the Path Towards Mitochondrial Loss.</title>
        <authorList>
            <person name="Novak L.V.F."/>
            <person name="Treitli S.C."/>
            <person name="Pyrih J."/>
            <person name="Halakuc P."/>
            <person name="Pipaliya S.V."/>
            <person name="Vacek V."/>
            <person name="Brzon O."/>
            <person name="Soukal P."/>
            <person name="Eme L."/>
            <person name="Dacks J.B."/>
            <person name="Karnkowska A."/>
            <person name="Elias M."/>
            <person name="Hampl V."/>
        </authorList>
    </citation>
    <scope>NUCLEOTIDE SEQUENCE</scope>
    <source>
        <strain evidence="1">RCP-MX</strain>
    </source>
</reference>
<comment type="caution">
    <text evidence="1">The sequence shown here is derived from an EMBL/GenBank/DDBJ whole genome shotgun (WGS) entry which is preliminary data.</text>
</comment>